<dbReference type="GO" id="GO:0004519">
    <property type="term" value="F:endonuclease activity"/>
    <property type="evidence" value="ECO:0007669"/>
    <property type="project" value="InterPro"/>
</dbReference>
<evidence type="ECO:0000313" key="2">
    <source>
        <dbReference type="EMBL" id="EMR04129.1"/>
    </source>
</evidence>
<evidence type="ECO:0000259" key="1">
    <source>
        <dbReference type="SMART" id="SM00507"/>
    </source>
</evidence>
<dbReference type="CDD" id="cd00085">
    <property type="entry name" value="HNHc"/>
    <property type="match status" value="1"/>
</dbReference>
<dbReference type="InterPro" id="IPR002711">
    <property type="entry name" value="HNH"/>
</dbReference>
<dbReference type="STRING" id="1279009.ADICEAN_00752"/>
<dbReference type="RefSeq" id="WP_009194158.1">
    <property type="nucleotide sequence ID" value="NZ_AODQ01000011.1"/>
</dbReference>
<dbReference type="GO" id="GO:0008270">
    <property type="term" value="F:zinc ion binding"/>
    <property type="evidence" value="ECO:0007669"/>
    <property type="project" value="InterPro"/>
</dbReference>
<comment type="caution">
    <text evidence="2">The sequence shown here is derived from an EMBL/GenBank/DDBJ whole genome shotgun (WGS) entry which is preliminary data.</text>
</comment>
<accession>M7P0K5</accession>
<dbReference type="InterPro" id="IPR052892">
    <property type="entry name" value="NA-targeting_endonuclease"/>
</dbReference>
<dbReference type="eggNOG" id="COG1403">
    <property type="taxonomic scope" value="Bacteria"/>
</dbReference>
<dbReference type="InterPro" id="IPR003615">
    <property type="entry name" value="HNH_nuc"/>
</dbReference>
<dbReference type="OrthoDB" id="9802901at2"/>
<gene>
    <name evidence="2" type="ORF">ADICEAN_00752</name>
</gene>
<dbReference type="PATRIC" id="fig|1279009.4.peg.765"/>
<reference evidence="2 3" key="1">
    <citation type="journal article" date="2013" name="Genome Announc.">
        <title>Draft Genome Sequence of Cesiribacter andamanensis Strain AMV16T, Isolated from a Soil Sample from a Mud Volcano in the Andaman Islands, India.</title>
        <authorList>
            <person name="Shivaji S."/>
            <person name="Ara S."/>
            <person name="Begum Z."/>
            <person name="Srinivas T.N."/>
            <person name="Singh A."/>
            <person name="Kumar Pinnaka A."/>
        </authorList>
    </citation>
    <scope>NUCLEOTIDE SEQUENCE [LARGE SCALE GENOMIC DNA]</scope>
    <source>
        <strain evidence="2 3">AMV16</strain>
    </source>
</reference>
<organism evidence="2 3">
    <name type="scientific">Cesiribacter andamanensis AMV16</name>
    <dbReference type="NCBI Taxonomy" id="1279009"/>
    <lineage>
        <taxon>Bacteria</taxon>
        <taxon>Pseudomonadati</taxon>
        <taxon>Bacteroidota</taxon>
        <taxon>Cytophagia</taxon>
        <taxon>Cytophagales</taxon>
        <taxon>Cesiribacteraceae</taxon>
        <taxon>Cesiribacter</taxon>
    </lineage>
</organism>
<name>M7P0K5_9BACT</name>
<dbReference type="PANTHER" id="PTHR33877">
    <property type="entry name" value="SLL1193 PROTEIN"/>
    <property type="match status" value="1"/>
</dbReference>
<dbReference type="AlphaFoldDB" id="M7P0K5"/>
<protein>
    <recommendedName>
        <fullName evidence="1">HNH nuclease domain-containing protein</fullName>
    </recommendedName>
</protein>
<dbReference type="Gene3D" id="1.10.30.50">
    <property type="match status" value="1"/>
</dbReference>
<dbReference type="SMART" id="SM00507">
    <property type="entry name" value="HNHc"/>
    <property type="match status" value="1"/>
</dbReference>
<dbReference type="Pfam" id="PF01844">
    <property type="entry name" value="HNH"/>
    <property type="match status" value="1"/>
</dbReference>
<evidence type="ECO:0000313" key="3">
    <source>
        <dbReference type="Proteomes" id="UP000011910"/>
    </source>
</evidence>
<dbReference type="Proteomes" id="UP000011910">
    <property type="component" value="Unassembled WGS sequence"/>
</dbReference>
<dbReference type="EMBL" id="AODQ01000011">
    <property type="protein sequence ID" value="EMR04129.1"/>
    <property type="molecule type" value="Genomic_DNA"/>
</dbReference>
<sequence length="170" mass="19502">MRKGQVLVLNFDYSPITVCTVQRAFLLVFGEKAEMLERLNGHVLRSVSKTFPAPAVIRLSRYVRVPYQGVMLSRQNVFRRDGHQCQYCGSGKDLTLDHVIPRSKNGKSTWTNLVTACKRCNTRKGDYTPEAAGLKLRKTPEKPSYLHFLRDHSGLMVEEWRPFLDFKRAG</sequence>
<dbReference type="GO" id="GO:0003676">
    <property type="term" value="F:nucleic acid binding"/>
    <property type="evidence" value="ECO:0007669"/>
    <property type="project" value="InterPro"/>
</dbReference>
<keyword evidence="3" id="KW-1185">Reference proteome</keyword>
<dbReference type="PANTHER" id="PTHR33877:SF2">
    <property type="entry name" value="OS07G0170200 PROTEIN"/>
    <property type="match status" value="1"/>
</dbReference>
<feature type="domain" description="HNH nuclease" evidence="1">
    <location>
        <begin position="72"/>
        <end position="122"/>
    </location>
</feature>
<proteinExistence type="predicted"/>